<reference evidence="3" key="1">
    <citation type="journal article" date="2023" name="Plant J.">
        <title>Genome sequences and population genomics provide insights into the demographic history, inbreeding, and mutation load of two 'living fossil' tree species of Dipteronia.</title>
        <authorList>
            <person name="Feng Y."/>
            <person name="Comes H.P."/>
            <person name="Chen J."/>
            <person name="Zhu S."/>
            <person name="Lu R."/>
            <person name="Zhang X."/>
            <person name="Li P."/>
            <person name="Qiu J."/>
            <person name="Olsen K.M."/>
            <person name="Qiu Y."/>
        </authorList>
    </citation>
    <scope>NUCLEOTIDE SEQUENCE</scope>
    <source>
        <strain evidence="3">KIB01</strain>
    </source>
</reference>
<feature type="domain" description="CCHC-type" evidence="2">
    <location>
        <begin position="235"/>
        <end position="250"/>
    </location>
</feature>
<keyword evidence="1" id="KW-0862">Zinc</keyword>
<proteinExistence type="predicted"/>
<dbReference type="AlphaFoldDB" id="A0AAD9XPR1"/>
<dbReference type="SMART" id="SM00343">
    <property type="entry name" value="ZnF_C2HC"/>
    <property type="match status" value="2"/>
</dbReference>
<dbReference type="GO" id="GO:0003676">
    <property type="term" value="F:nucleic acid binding"/>
    <property type="evidence" value="ECO:0007669"/>
    <property type="project" value="InterPro"/>
</dbReference>
<sequence>MYVSKNMTYEELMTIIQTVVKYNVNKCNVDRQSISIVPDTTCRTFIRNDDDVQFMLLGDRVIPQDSDNTTTWVIPEADSYLFGISRSRNLAAEEPTSIIYKGPSLRGFRRCMRLVIAFDGTHLKGRFRGIMFVAIAQDGNEHMYLIVFGYGESENNLSWEWFLDWLKVALGHKDDLTLIDAYSISVIPIGHSSSWVVPNDIVEWVVFNPIFKRQAGCPMAGRHASSSERTTTQLCRSCGQSGHNSRRCSNSHLINEGLSRVILENYTHKCSICHSVGHNKQTCPEKDSTVE</sequence>
<dbReference type="Gene3D" id="4.10.60.10">
    <property type="entry name" value="Zinc finger, CCHC-type"/>
    <property type="match status" value="1"/>
</dbReference>
<organism evidence="3 4">
    <name type="scientific">Dipteronia dyeriana</name>
    <dbReference type="NCBI Taxonomy" id="168575"/>
    <lineage>
        <taxon>Eukaryota</taxon>
        <taxon>Viridiplantae</taxon>
        <taxon>Streptophyta</taxon>
        <taxon>Embryophyta</taxon>
        <taxon>Tracheophyta</taxon>
        <taxon>Spermatophyta</taxon>
        <taxon>Magnoliopsida</taxon>
        <taxon>eudicotyledons</taxon>
        <taxon>Gunneridae</taxon>
        <taxon>Pentapetalae</taxon>
        <taxon>rosids</taxon>
        <taxon>malvids</taxon>
        <taxon>Sapindales</taxon>
        <taxon>Sapindaceae</taxon>
        <taxon>Hippocastanoideae</taxon>
        <taxon>Acereae</taxon>
        <taxon>Dipteronia</taxon>
    </lineage>
</organism>
<dbReference type="Pfam" id="PF10551">
    <property type="entry name" value="MULE"/>
    <property type="match status" value="1"/>
</dbReference>
<evidence type="ECO:0000313" key="4">
    <source>
        <dbReference type="Proteomes" id="UP001280121"/>
    </source>
</evidence>
<keyword evidence="1" id="KW-0479">Metal-binding</keyword>
<dbReference type="InterPro" id="IPR018289">
    <property type="entry name" value="MULE_transposase_dom"/>
</dbReference>
<dbReference type="SUPFAM" id="SSF57756">
    <property type="entry name" value="Retrovirus zinc finger-like domains"/>
    <property type="match status" value="1"/>
</dbReference>
<evidence type="ECO:0000259" key="2">
    <source>
        <dbReference type="PROSITE" id="PS50158"/>
    </source>
</evidence>
<keyword evidence="1" id="KW-0863">Zinc-finger</keyword>
<evidence type="ECO:0000313" key="3">
    <source>
        <dbReference type="EMBL" id="KAK2663556.1"/>
    </source>
</evidence>
<evidence type="ECO:0000256" key="1">
    <source>
        <dbReference type="PROSITE-ProRule" id="PRU00047"/>
    </source>
</evidence>
<comment type="caution">
    <text evidence="3">The sequence shown here is derived from an EMBL/GenBank/DDBJ whole genome shotgun (WGS) entry which is preliminary data.</text>
</comment>
<dbReference type="EMBL" id="JANJYI010000001">
    <property type="protein sequence ID" value="KAK2663556.1"/>
    <property type="molecule type" value="Genomic_DNA"/>
</dbReference>
<protein>
    <recommendedName>
        <fullName evidence="2">CCHC-type domain-containing protein</fullName>
    </recommendedName>
</protein>
<gene>
    <name evidence="3" type="ORF">Ddye_002130</name>
</gene>
<dbReference type="GO" id="GO:0008270">
    <property type="term" value="F:zinc ion binding"/>
    <property type="evidence" value="ECO:0007669"/>
    <property type="project" value="UniProtKB-KW"/>
</dbReference>
<dbReference type="PROSITE" id="PS50158">
    <property type="entry name" value="ZF_CCHC"/>
    <property type="match status" value="1"/>
</dbReference>
<dbReference type="PANTHER" id="PTHR31973">
    <property type="entry name" value="POLYPROTEIN, PUTATIVE-RELATED"/>
    <property type="match status" value="1"/>
</dbReference>
<name>A0AAD9XPR1_9ROSI</name>
<dbReference type="Proteomes" id="UP001280121">
    <property type="component" value="Unassembled WGS sequence"/>
</dbReference>
<keyword evidence="4" id="KW-1185">Reference proteome</keyword>
<accession>A0AAD9XPR1</accession>
<dbReference type="InterPro" id="IPR036875">
    <property type="entry name" value="Znf_CCHC_sf"/>
</dbReference>
<dbReference type="InterPro" id="IPR001878">
    <property type="entry name" value="Znf_CCHC"/>
</dbReference>
<dbReference type="PANTHER" id="PTHR31973:SF195">
    <property type="entry name" value="MUDR FAMILY TRANSPOSASE"/>
    <property type="match status" value="1"/>
</dbReference>